<dbReference type="Gene3D" id="3.30.70.270">
    <property type="match status" value="1"/>
</dbReference>
<comment type="caution">
    <text evidence="5">The sequence shown here is derived from an EMBL/GenBank/DDBJ whole genome shotgun (WGS) entry which is preliminary data.</text>
</comment>
<keyword evidence="1" id="KW-0472">Membrane</keyword>
<proteinExistence type="predicted"/>
<dbReference type="PANTHER" id="PTHR33121:SF70">
    <property type="entry name" value="SIGNALING PROTEIN YKOW"/>
    <property type="match status" value="1"/>
</dbReference>
<dbReference type="InterPro" id="IPR035919">
    <property type="entry name" value="EAL_sf"/>
</dbReference>
<feature type="domain" description="EAL" evidence="3">
    <location>
        <begin position="585"/>
        <end position="831"/>
    </location>
</feature>
<feature type="transmembrane region" description="Helical" evidence="1">
    <location>
        <begin position="308"/>
        <end position="328"/>
    </location>
</feature>
<dbReference type="SMART" id="SM00267">
    <property type="entry name" value="GGDEF"/>
    <property type="match status" value="1"/>
</dbReference>
<evidence type="ECO:0000256" key="1">
    <source>
        <dbReference type="SAM" id="Phobius"/>
    </source>
</evidence>
<feature type="signal peptide" evidence="2">
    <location>
        <begin position="1"/>
        <end position="24"/>
    </location>
</feature>
<sequence length="831" mass="91765">MHVRHILPILFLLLAVFWPGAASAESVELRSHFCHANAPADSAPDAGTVRGLAFDCSARKATGYHDRWLWLRLDTAQLTGTDAASLAALPIRWRLLIDQARFDRVAIVVIDSHGRAQEIVRAAGDLDRNWAPGGLQRFVVDRPGRDVRQIHIGYYRLADLGLMRKVTAASPETARRLSDRWLLLMGLFSGALLSAFAYNLVIYIGHRQTFQRWYLIWAATVLAYGLIWTNVIALLLPGFVGPVAVRLDFILVGVMIGTGNVFFLAVIEEGVLPRWLHRAGRVLALIGILLGAAASADQILPAALMDRLMNYAILASAISVFVGVCYAIRRGSRIVWFYLLGWTPVLVIFALRLARNLGFLPQNDLVDLATFGTLAFESIALSLAIADRFRLLRRERDLAEQARAAIAIESDTLRRAAQTDFLTGLGNRASFQAALRTSMESSARGIQLYLIDVDNLKEINDRLGHDGGDALLVHVGEMLRGAAGADEHVARIGGDEFALILTRPDERRIAEISETLDMMQGEVWSYGGRSWALSLSIGLARYPEDALDADPLYKNADLALYEAKLRGRRRLHRYDPSLRAEIDRSAALARDAHLGLERDEFVLHYQPIVELESGRVASYEALLRWQHPEHGVLTPSVFGSVLVDPKIGSAVQDRVLARVLTMLAARPDDIRTVSMNFTAAQLDGAHAARRLLGRLEDAGVAPERLCIEVTEDIVLGRSVDAMAEALRLLHDARVQIALDDFGTGYASLIHLKRMPIDILKIDRSFVLSLFDGDRSSEAIVRAIIGLGRGMRKSVIAEGIETVAQRQRLIELGCTLGQGYLFARPGPLDDLR</sequence>
<organism evidence="5 6">
    <name type="scientific">Sphingomonas colocasiae</name>
    <dbReference type="NCBI Taxonomy" id="1848973"/>
    <lineage>
        <taxon>Bacteria</taxon>
        <taxon>Pseudomonadati</taxon>
        <taxon>Pseudomonadota</taxon>
        <taxon>Alphaproteobacteria</taxon>
        <taxon>Sphingomonadales</taxon>
        <taxon>Sphingomonadaceae</taxon>
        <taxon>Sphingomonas</taxon>
    </lineage>
</organism>
<dbReference type="CDD" id="cd01949">
    <property type="entry name" value="GGDEF"/>
    <property type="match status" value="1"/>
</dbReference>
<feature type="transmembrane region" description="Helical" evidence="1">
    <location>
        <begin position="279"/>
        <end position="296"/>
    </location>
</feature>
<evidence type="ECO:0000256" key="2">
    <source>
        <dbReference type="SAM" id="SignalP"/>
    </source>
</evidence>
<feature type="chain" id="PRO_5045600774" evidence="2">
    <location>
        <begin position="25"/>
        <end position="831"/>
    </location>
</feature>
<dbReference type="Pfam" id="PF07695">
    <property type="entry name" value="7TMR-DISM_7TM"/>
    <property type="match status" value="1"/>
</dbReference>
<accession>A0ABS7PMQ1</accession>
<protein>
    <submittedName>
        <fullName evidence="5">EAL domain-containing protein</fullName>
    </submittedName>
</protein>
<dbReference type="InterPro" id="IPR043128">
    <property type="entry name" value="Rev_trsase/Diguanyl_cyclase"/>
</dbReference>
<evidence type="ECO:0000259" key="3">
    <source>
        <dbReference type="PROSITE" id="PS50883"/>
    </source>
</evidence>
<feature type="transmembrane region" description="Helical" evidence="1">
    <location>
        <begin position="335"/>
        <end position="354"/>
    </location>
</feature>
<feature type="domain" description="GGDEF" evidence="4">
    <location>
        <begin position="444"/>
        <end position="576"/>
    </location>
</feature>
<dbReference type="SUPFAM" id="SSF141868">
    <property type="entry name" value="EAL domain-like"/>
    <property type="match status" value="1"/>
</dbReference>
<dbReference type="PANTHER" id="PTHR33121">
    <property type="entry name" value="CYCLIC DI-GMP PHOSPHODIESTERASE PDEF"/>
    <property type="match status" value="1"/>
</dbReference>
<dbReference type="InterPro" id="IPR000160">
    <property type="entry name" value="GGDEF_dom"/>
</dbReference>
<feature type="transmembrane region" description="Helical" evidence="1">
    <location>
        <begin position="249"/>
        <end position="267"/>
    </location>
</feature>
<name>A0ABS7PMQ1_9SPHN</name>
<feature type="transmembrane region" description="Helical" evidence="1">
    <location>
        <begin position="181"/>
        <end position="201"/>
    </location>
</feature>
<dbReference type="Pfam" id="PF00990">
    <property type="entry name" value="GGDEF"/>
    <property type="match status" value="1"/>
</dbReference>
<dbReference type="RefSeq" id="WP_222989665.1">
    <property type="nucleotide sequence ID" value="NZ_JAINVV010000004.1"/>
</dbReference>
<gene>
    <name evidence="5" type="ORF">K7G82_09850</name>
</gene>
<dbReference type="SUPFAM" id="SSF55073">
    <property type="entry name" value="Nucleotide cyclase"/>
    <property type="match status" value="1"/>
</dbReference>
<dbReference type="SMART" id="SM00052">
    <property type="entry name" value="EAL"/>
    <property type="match status" value="1"/>
</dbReference>
<evidence type="ECO:0000259" key="4">
    <source>
        <dbReference type="PROSITE" id="PS50887"/>
    </source>
</evidence>
<dbReference type="NCBIfam" id="TIGR00254">
    <property type="entry name" value="GGDEF"/>
    <property type="match status" value="1"/>
</dbReference>
<keyword evidence="1" id="KW-0812">Transmembrane</keyword>
<dbReference type="Gene3D" id="3.20.20.450">
    <property type="entry name" value="EAL domain"/>
    <property type="match status" value="1"/>
</dbReference>
<dbReference type="PROSITE" id="PS50883">
    <property type="entry name" value="EAL"/>
    <property type="match status" value="1"/>
</dbReference>
<feature type="transmembrane region" description="Helical" evidence="1">
    <location>
        <begin position="213"/>
        <end position="237"/>
    </location>
</feature>
<dbReference type="InterPro" id="IPR001633">
    <property type="entry name" value="EAL_dom"/>
</dbReference>
<dbReference type="Pfam" id="PF00563">
    <property type="entry name" value="EAL"/>
    <property type="match status" value="1"/>
</dbReference>
<dbReference type="CDD" id="cd01948">
    <property type="entry name" value="EAL"/>
    <property type="match status" value="1"/>
</dbReference>
<dbReference type="Proteomes" id="UP000706039">
    <property type="component" value="Unassembled WGS sequence"/>
</dbReference>
<evidence type="ECO:0000313" key="5">
    <source>
        <dbReference type="EMBL" id="MBY8822596.1"/>
    </source>
</evidence>
<keyword evidence="6" id="KW-1185">Reference proteome</keyword>
<evidence type="ECO:0000313" key="6">
    <source>
        <dbReference type="Proteomes" id="UP000706039"/>
    </source>
</evidence>
<keyword evidence="2" id="KW-0732">Signal</keyword>
<dbReference type="PROSITE" id="PS50887">
    <property type="entry name" value="GGDEF"/>
    <property type="match status" value="1"/>
</dbReference>
<dbReference type="InterPro" id="IPR050706">
    <property type="entry name" value="Cyclic-di-GMP_PDE-like"/>
</dbReference>
<keyword evidence="1" id="KW-1133">Transmembrane helix</keyword>
<dbReference type="EMBL" id="JAINVV010000004">
    <property type="protein sequence ID" value="MBY8822596.1"/>
    <property type="molecule type" value="Genomic_DNA"/>
</dbReference>
<reference evidence="5 6" key="1">
    <citation type="submission" date="2021-08" db="EMBL/GenBank/DDBJ databases">
        <authorList>
            <person name="Tuo L."/>
        </authorList>
    </citation>
    <scope>NUCLEOTIDE SEQUENCE [LARGE SCALE GENOMIC DNA]</scope>
    <source>
        <strain evidence="5 6">JCM 31229</strain>
    </source>
</reference>
<dbReference type="InterPro" id="IPR011623">
    <property type="entry name" value="7TMR_DISM_rcpt_extracell_dom1"/>
</dbReference>
<dbReference type="InterPro" id="IPR029787">
    <property type="entry name" value="Nucleotide_cyclase"/>
</dbReference>